<feature type="compositionally biased region" description="Basic and acidic residues" evidence="1">
    <location>
        <begin position="56"/>
        <end position="66"/>
    </location>
</feature>
<feature type="compositionally biased region" description="Low complexity" evidence="1">
    <location>
        <begin position="161"/>
        <end position="192"/>
    </location>
</feature>
<feature type="compositionally biased region" description="Basic residues" evidence="1">
    <location>
        <begin position="807"/>
        <end position="817"/>
    </location>
</feature>
<evidence type="ECO:0000256" key="1">
    <source>
        <dbReference type="SAM" id="MobiDB-lite"/>
    </source>
</evidence>
<proteinExistence type="predicted"/>
<reference evidence="2 3" key="1">
    <citation type="submission" date="2021-12" db="EMBL/GenBank/DDBJ databases">
        <title>High titer production of polyol ester of fatty acids by Rhodotorula paludigena BS15 towards product separation-free biomass refinery.</title>
        <authorList>
            <person name="Mano J."/>
            <person name="Ono H."/>
            <person name="Tanaka T."/>
            <person name="Naito K."/>
            <person name="Sushida H."/>
            <person name="Ike M."/>
            <person name="Tokuyasu K."/>
            <person name="Kitaoka M."/>
        </authorList>
    </citation>
    <scope>NUCLEOTIDE SEQUENCE [LARGE SCALE GENOMIC DNA]</scope>
    <source>
        <strain evidence="2 3">BS15</strain>
    </source>
</reference>
<gene>
    <name evidence="2" type="ORF">Rhopal_005092-T1</name>
</gene>
<feature type="compositionally biased region" description="Polar residues" evidence="1">
    <location>
        <begin position="978"/>
        <end position="994"/>
    </location>
</feature>
<feature type="compositionally biased region" description="Polar residues" evidence="1">
    <location>
        <begin position="582"/>
        <end position="597"/>
    </location>
</feature>
<feature type="compositionally biased region" description="Polar residues" evidence="1">
    <location>
        <begin position="657"/>
        <end position="672"/>
    </location>
</feature>
<feature type="compositionally biased region" description="Low complexity" evidence="1">
    <location>
        <begin position="952"/>
        <end position="965"/>
    </location>
</feature>
<feature type="region of interest" description="Disordered" evidence="1">
    <location>
        <begin position="50"/>
        <end position="309"/>
    </location>
</feature>
<feature type="compositionally biased region" description="Acidic residues" evidence="1">
    <location>
        <begin position="67"/>
        <end position="78"/>
    </location>
</feature>
<feature type="compositionally biased region" description="Pro residues" evidence="1">
    <location>
        <begin position="147"/>
        <end position="160"/>
    </location>
</feature>
<feature type="compositionally biased region" description="Basic and acidic residues" evidence="1">
    <location>
        <begin position="242"/>
        <end position="301"/>
    </location>
</feature>
<feature type="region of interest" description="Disordered" evidence="1">
    <location>
        <begin position="576"/>
        <end position="699"/>
    </location>
</feature>
<keyword evidence="3" id="KW-1185">Reference proteome</keyword>
<evidence type="ECO:0000313" key="2">
    <source>
        <dbReference type="EMBL" id="GJN92064.1"/>
    </source>
</evidence>
<feature type="region of interest" description="Disordered" evidence="1">
    <location>
        <begin position="388"/>
        <end position="495"/>
    </location>
</feature>
<evidence type="ECO:0008006" key="4">
    <source>
        <dbReference type="Google" id="ProtNLM"/>
    </source>
</evidence>
<comment type="caution">
    <text evidence="2">The sequence shown here is derived from an EMBL/GenBank/DDBJ whole genome shotgun (WGS) entry which is preliminary data.</text>
</comment>
<dbReference type="Proteomes" id="UP001342314">
    <property type="component" value="Unassembled WGS sequence"/>
</dbReference>
<sequence length="1158" mass="121908">MLDYSRFDLDGLLGDAGEGDGSLLFNESGADWLLADHSAFTVAARTPAKASAQVLGKEKLQERGLEQGEDDEEDEDEVVLAAVPKDHSTMEQQPSTVDDDLGMENGAANGVDEPSIDVEEPLSPAPPLPTVQSSPSFAARDHHAASSPPPTPPTPEPPALVPVVPAPSDSAPSASRASVEAVAAPPQPSTSRPHPPRPAVPARPAHLLPKNHPAHPRKSLAASLIRPDPAPLPSVSTAAPRKRAEDKGFKSADEDARRRVREAKEERERKARERRDKAEKAARDQAEARRSERAAADEASRAKKALASSLVKTVEPRATLVAEKPVAPAQAASEAAPPSLSTLAEPLAEPPVFAFDADSSLPAMGAPLDFVSSLGLDTELLLPAGVACGASGVTSTPARPVKRKAVEEKESPRGTGQAPPMPQEAQVKKRARRSTLAVPSAAELVEAIEPETLPAAQVKEEEVDEAVDLPAATKQPRRRPSRVSLVDPAPSVAAPSAPVALVPAAEPLLPRPSKGKAVRVSLLPPLPDAAPRASLSASASSVSLSRSLRRISRVSFALAPGESAPVAVPLSILPEKAAGEQTYPSSSTALARSTSGRRASRISLAPVPSSPPRQEASPVEQHHDETLPPATTVNRLHSSARRASRLFVPIEEEPTPVASTSSLPAVTANTALPPSDHATPAAAAPLVEPRPKSKPTVVGGVTLPASFSFAASSAERDAERQHRLEERERREKAAEEAVLEKKRKRELSASAWAIKPDEGIKRIRLADESAPKAAPQIAEAGHPGTAIEPAFEQPAPRQLGDFAAAHPQKHRPRRSHVAPRASPDPSAPPLPPSEPASAAFPADLEPRAPIFGDAPPIAEAESVEPAQQALTREALERNTRRAGPAANLERRVSRFLESIGEASEDMSCGGVASTFDERHGGITEEFAEAAAIVDADLTTTQPPPALLEEPPHSASAVAHASTQAPAAPPAPKTRPSTVTASTAAKPFNFSSTSRAARAPLAPTSGQAASPMFTSRLSSWKAREAAVLSKSGSNAGGERTRKALAAAAPPAKRAKIAVQDKENMGSAPAPRPAPSRSLAAKQPASGGVAAELEKMMRERMDWSERQKRREEEVKRQREKMREDEADREREKLKQLRASLAARSATSSVPARAKVRARVV</sequence>
<feature type="region of interest" description="Disordered" evidence="1">
    <location>
        <begin position="711"/>
        <end position="751"/>
    </location>
</feature>
<feature type="compositionally biased region" description="Pro residues" evidence="1">
    <location>
        <begin position="825"/>
        <end position="834"/>
    </location>
</feature>
<feature type="region of interest" description="Disordered" evidence="1">
    <location>
        <begin position="766"/>
        <end position="887"/>
    </location>
</feature>
<feature type="compositionally biased region" description="Polar residues" evidence="1">
    <location>
        <begin position="1003"/>
        <end position="1017"/>
    </location>
</feature>
<name>A0AAV5GNM9_9BASI</name>
<protein>
    <recommendedName>
        <fullName evidence="4">Proteophosphoglycan ppg4</fullName>
    </recommendedName>
</protein>
<feature type="compositionally biased region" description="Low complexity" evidence="1">
    <location>
        <begin position="1134"/>
        <end position="1150"/>
    </location>
</feature>
<feature type="compositionally biased region" description="Low complexity" evidence="1">
    <location>
        <begin position="483"/>
        <end position="495"/>
    </location>
</feature>
<dbReference type="EMBL" id="BQKY01000010">
    <property type="protein sequence ID" value="GJN92064.1"/>
    <property type="molecule type" value="Genomic_DNA"/>
</dbReference>
<feature type="compositionally biased region" description="Basic and acidic residues" evidence="1">
    <location>
        <begin position="714"/>
        <end position="740"/>
    </location>
</feature>
<feature type="compositionally biased region" description="Basic and acidic residues" evidence="1">
    <location>
        <begin position="1090"/>
        <end position="1132"/>
    </location>
</feature>
<dbReference type="AlphaFoldDB" id="A0AAV5GNM9"/>
<organism evidence="2 3">
    <name type="scientific">Rhodotorula paludigena</name>
    <dbReference type="NCBI Taxonomy" id="86838"/>
    <lineage>
        <taxon>Eukaryota</taxon>
        <taxon>Fungi</taxon>
        <taxon>Dikarya</taxon>
        <taxon>Basidiomycota</taxon>
        <taxon>Pucciniomycotina</taxon>
        <taxon>Microbotryomycetes</taxon>
        <taxon>Sporidiobolales</taxon>
        <taxon>Sporidiobolaceae</taxon>
        <taxon>Rhodotorula</taxon>
    </lineage>
</organism>
<evidence type="ECO:0000313" key="3">
    <source>
        <dbReference type="Proteomes" id="UP001342314"/>
    </source>
</evidence>
<feature type="region of interest" description="Disordered" evidence="1">
    <location>
        <begin position="937"/>
        <end position="1158"/>
    </location>
</feature>
<accession>A0AAV5GNM9</accession>